<dbReference type="KEGG" id="msil:METEAL_21840"/>
<dbReference type="InterPro" id="IPR050469">
    <property type="entry name" value="Diguanylate_Cyclase"/>
</dbReference>
<feature type="domain" description="Response regulatory" evidence="5">
    <location>
        <begin position="2"/>
        <end position="121"/>
    </location>
</feature>
<dbReference type="Gene3D" id="3.40.50.2300">
    <property type="match status" value="1"/>
</dbReference>
<keyword evidence="8" id="KW-1185">Reference proteome</keyword>
<dbReference type="AlphaFoldDB" id="A0AA48K9E5"/>
<dbReference type="SUPFAM" id="SSF52172">
    <property type="entry name" value="CheY-like"/>
    <property type="match status" value="2"/>
</dbReference>
<sequence>MDLLAITRHPGLVEALRTAFGGAGFTVERIADPLEALAREAWNGARMVLVDAVADPMDGYRLCRLLRGESGALFRHVPVFLVLDHLPTEADRAALAAAEGDGFVEADSGAHRLQHTLGPLLDGTAARDGGGPLPALAVGLPPETAARIQEAVAPCGFALRAWDAGDLAAGLERFRPPILFLGVDDTGEKAREVLEGCRGSEPAPYVILVGGDVSEATQRRLLESGARDWIPLPLAGPLLLHGCRRALEWVHVKRLKQEYQHQLRDMAERRSALEREATSLRSEVLTDPLTELLNRRAFTQHLEHAVNRWERNRRPFVLILGDLDYFKLTNDRFGHLVGDAVLRAVGQRIRSSLRRSDLAFRIGGEEFAILLLETSLKAGTEVAEKIRERIEAAPLKVESGQTVFPTMSFGVGAPDAEDAGNLFLRVDEALYLAKHKGRNRVEVMTMG</sequence>
<feature type="domain" description="GGDEF" evidence="6">
    <location>
        <begin position="314"/>
        <end position="446"/>
    </location>
</feature>
<reference evidence="8" key="1">
    <citation type="journal article" date="2023" name="Int. J. Syst. Evol. Microbiol.">
        <title>Mesoterricola silvestris gen. nov., sp. nov., Mesoterricola sediminis sp. nov., Geothrix oryzae sp. nov., Geothrix edaphica sp. nov., Geothrix rubra sp. nov., and Geothrix limicola sp. nov., six novel members of Acidobacteriota isolated from soils.</title>
        <authorList>
            <person name="Itoh H."/>
            <person name="Sugisawa Y."/>
            <person name="Mise K."/>
            <person name="Xu Z."/>
            <person name="Kuniyasu M."/>
            <person name="Ushijima N."/>
            <person name="Kawano K."/>
            <person name="Kobayashi E."/>
            <person name="Shiratori Y."/>
            <person name="Masuda Y."/>
            <person name="Senoo K."/>
        </authorList>
    </citation>
    <scope>NUCLEOTIDE SEQUENCE [LARGE SCALE GENOMIC DNA]</scope>
    <source>
        <strain evidence="8">W79</strain>
    </source>
</reference>
<feature type="modified residue" description="4-aspartylphosphate" evidence="3">
    <location>
        <position position="51"/>
    </location>
</feature>
<keyword evidence="4" id="KW-0175">Coiled coil</keyword>
<evidence type="ECO:0000256" key="3">
    <source>
        <dbReference type="PROSITE-ProRule" id="PRU00169"/>
    </source>
</evidence>
<dbReference type="PROSITE" id="PS50110">
    <property type="entry name" value="RESPONSE_REGULATORY"/>
    <property type="match status" value="1"/>
</dbReference>
<dbReference type="PANTHER" id="PTHR45138:SF9">
    <property type="entry name" value="DIGUANYLATE CYCLASE DGCM-RELATED"/>
    <property type="match status" value="1"/>
</dbReference>
<name>A0AA48K9E5_9BACT</name>
<dbReference type="CDD" id="cd01949">
    <property type="entry name" value="GGDEF"/>
    <property type="match status" value="1"/>
</dbReference>
<feature type="coiled-coil region" evidence="4">
    <location>
        <begin position="256"/>
        <end position="283"/>
    </location>
</feature>
<dbReference type="Pfam" id="PF00990">
    <property type="entry name" value="GGDEF"/>
    <property type="match status" value="1"/>
</dbReference>
<comment type="catalytic activity">
    <reaction evidence="2">
        <text>2 GTP = 3',3'-c-di-GMP + 2 diphosphate</text>
        <dbReference type="Rhea" id="RHEA:24898"/>
        <dbReference type="ChEBI" id="CHEBI:33019"/>
        <dbReference type="ChEBI" id="CHEBI:37565"/>
        <dbReference type="ChEBI" id="CHEBI:58805"/>
        <dbReference type="EC" id="2.7.7.65"/>
    </reaction>
</comment>
<gene>
    <name evidence="7" type="ORF">METEAL_21840</name>
</gene>
<accession>A0AA48K9E5</accession>
<protein>
    <recommendedName>
        <fullName evidence="1">diguanylate cyclase</fullName>
        <ecNumber evidence="1">2.7.7.65</ecNumber>
    </recommendedName>
</protein>
<evidence type="ECO:0000313" key="8">
    <source>
        <dbReference type="Proteomes" id="UP001238179"/>
    </source>
</evidence>
<dbReference type="NCBIfam" id="TIGR00254">
    <property type="entry name" value="GGDEF"/>
    <property type="match status" value="1"/>
</dbReference>
<dbReference type="InterPro" id="IPR043128">
    <property type="entry name" value="Rev_trsase/Diguanyl_cyclase"/>
</dbReference>
<dbReference type="EC" id="2.7.7.65" evidence="1"/>
<organism evidence="7 8">
    <name type="scientific">Mesoterricola silvestris</name>
    <dbReference type="NCBI Taxonomy" id="2927979"/>
    <lineage>
        <taxon>Bacteria</taxon>
        <taxon>Pseudomonadati</taxon>
        <taxon>Acidobacteriota</taxon>
        <taxon>Holophagae</taxon>
        <taxon>Holophagales</taxon>
        <taxon>Holophagaceae</taxon>
        <taxon>Mesoterricola</taxon>
    </lineage>
</organism>
<proteinExistence type="predicted"/>
<evidence type="ECO:0000256" key="1">
    <source>
        <dbReference type="ARBA" id="ARBA00012528"/>
    </source>
</evidence>
<dbReference type="FunFam" id="3.30.70.270:FF:000001">
    <property type="entry name" value="Diguanylate cyclase domain protein"/>
    <property type="match status" value="1"/>
</dbReference>
<dbReference type="Proteomes" id="UP001238179">
    <property type="component" value="Chromosome"/>
</dbReference>
<evidence type="ECO:0000313" key="7">
    <source>
        <dbReference type="EMBL" id="BDU73010.1"/>
    </source>
</evidence>
<evidence type="ECO:0000256" key="4">
    <source>
        <dbReference type="SAM" id="Coils"/>
    </source>
</evidence>
<dbReference type="Gene3D" id="3.30.70.270">
    <property type="match status" value="1"/>
</dbReference>
<dbReference type="SUPFAM" id="SSF55073">
    <property type="entry name" value="Nucleotide cyclase"/>
    <property type="match status" value="1"/>
</dbReference>
<dbReference type="PANTHER" id="PTHR45138">
    <property type="entry name" value="REGULATORY COMPONENTS OF SENSORY TRANSDUCTION SYSTEM"/>
    <property type="match status" value="1"/>
</dbReference>
<dbReference type="GO" id="GO:0000160">
    <property type="term" value="P:phosphorelay signal transduction system"/>
    <property type="evidence" value="ECO:0007669"/>
    <property type="project" value="InterPro"/>
</dbReference>
<dbReference type="InterPro" id="IPR000160">
    <property type="entry name" value="GGDEF_dom"/>
</dbReference>
<dbReference type="EMBL" id="AP027080">
    <property type="protein sequence ID" value="BDU73010.1"/>
    <property type="molecule type" value="Genomic_DNA"/>
</dbReference>
<dbReference type="GO" id="GO:0052621">
    <property type="term" value="F:diguanylate cyclase activity"/>
    <property type="evidence" value="ECO:0007669"/>
    <property type="project" value="UniProtKB-EC"/>
</dbReference>
<dbReference type="InterPro" id="IPR001789">
    <property type="entry name" value="Sig_transdc_resp-reg_receiver"/>
</dbReference>
<evidence type="ECO:0000256" key="2">
    <source>
        <dbReference type="ARBA" id="ARBA00034247"/>
    </source>
</evidence>
<evidence type="ECO:0000259" key="6">
    <source>
        <dbReference type="PROSITE" id="PS50887"/>
    </source>
</evidence>
<dbReference type="PROSITE" id="PS50887">
    <property type="entry name" value="GGDEF"/>
    <property type="match status" value="1"/>
</dbReference>
<evidence type="ECO:0000259" key="5">
    <source>
        <dbReference type="PROSITE" id="PS50110"/>
    </source>
</evidence>
<dbReference type="InterPro" id="IPR029787">
    <property type="entry name" value="Nucleotide_cyclase"/>
</dbReference>
<keyword evidence="3" id="KW-0597">Phosphoprotein</keyword>
<dbReference type="RefSeq" id="WP_316411654.1">
    <property type="nucleotide sequence ID" value="NZ_AP027080.1"/>
</dbReference>
<dbReference type="InterPro" id="IPR011006">
    <property type="entry name" value="CheY-like_superfamily"/>
</dbReference>
<dbReference type="SMART" id="SM00267">
    <property type="entry name" value="GGDEF"/>
    <property type="match status" value="1"/>
</dbReference>